<feature type="domain" description="Glycosyl transferase family 1" evidence="1">
    <location>
        <begin position="185"/>
        <end position="329"/>
    </location>
</feature>
<dbReference type="SUPFAM" id="SSF53756">
    <property type="entry name" value="UDP-Glycosyltransferase/glycogen phosphorylase"/>
    <property type="match status" value="1"/>
</dbReference>
<dbReference type="Pfam" id="PF00534">
    <property type="entry name" value="Glycos_transf_1"/>
    <property type="match status" value="1"/>
</dbReference>
<accession>A0A265UQX8</accession>
<keyword evidence="3" id="KW-1185">Reference proteome</keyword>
<sequence>MVIFTLVKHKIKDGQLYGYAPYISEMNIWNKHFKEIIVVAPFDASTDLEKIDLSYIHNNIKLISIPSFHVKSWFGVLNFMAKLPSISIKMLKAMHKADYFHFRSPSNVAAIAAILQIFFPNKPKSTKYAGNWDPNSEQPWGYRFQKWLLTNSQLTKNMKVLVYGKWKNQTRYVQAFMPASYRANEQLPFKSKSYSNRLKFVFLGAMVYGKRPLFTIRIIQSLIEQGLDCELHMFGDGSLITEVREYVDENKLQDVIFVYGNQDKNRVKSALLDAHFTILPSKSEGWPKAISEGMFFGAIPISTKISCLPWILDNGNRGILINPDLDEAVYLIKSELQKGDQYLNTMASKALEWSQQYTIDKLEKEIEKVITNA</sequence>
<comment type="caution">
    <text evidence="2">The sequence shown here is derived from an EMBL/GenBank/DDBJ whole genome shotgun (WGS) entry which is preliminary data.</text>
</comment>
<evidence type="ECO:0000313" key="3">
    <source>
        <dbReference type="Proteomes" id="UP000216840"/>
    </source>
</evidence>
<name>A0A265UQX8_9FLAO</name>
<evidence type="ECO:0000259" key="1">
    <source>
        <dbReference type="Pfam" id="PF00534"/>
    </source>
</evidence>
<dbReference type="AlphaFoldDB" id="A0A265UQX8"/>
<proteinExistence type="predicted"/>
<keyword evidence="2" id="KW-0808">Transferase</keyword>
<dbReference type="PANTHER" id="PTHR12526">
    <property type="entry name" value="GLYCOSYLTRANSFERASE"/>
    <property type="match status" value="1"/>
</dbReference>
<dbReference type="InterPro" id="IPR001296">
    <property type="entry name" value="Glyco_trans_1"/>
</dbReference>
<dbReference type="OrthoDB" id="1395864at2"/>
<protein>
    <submittedName>
        <fullName evidence="2">Glycosyl transferase</fullName>
    </submittedName>
</protein>
<reference evidence="2 3" key="1">
    <citation type="submission" date="2017-05" db="EMBL/GenBank/DDBJ databases">
        <title>The draft genome sequence of Idiomarina salinarum WNB302.</title>
        <authorList>
            <person name="Sun Y."/>
            <person name="Chen B."/>
            <person name="Du Z."/>
        </authorList>
    </citation>
    <scope>NUCLEOTIDE SEQUENCE [LARGE SCALE GENOMIC DNA]</scope>
    <source>
        <strain evidence="2 3">WNB302</strain>
    </source>
</reference>
<dbReference type="Proteomes" id="UP000216840">
    <property type="component" value="Unassembled WGS sequence"/>
</dbReference>
<dbReference type="PANTHER" id="PTHR12526:SF630">
    <property type="entry name" value="GLYCOSYLTRANSFERASE"/>
    <property type="match status" value="1"/>
</dbReference>
<dbReference type="EMBL" id="NGJN01000006">
    <property type="protein sequence ID" value="OZV67726.1"/>
    <property type="molecule type" value="Genomic_DNA"/>
</dbReference>
<evidence type="ECO:0000313" key="2">
    <source>
        <dbReference type="EMBL" id="OZV67726.1"/>
    </source>
</evidence>
<organism evidence="2 3">
    <name type="scientific">Winogradskyella aurantia</name>
    <dbReference type="NCBI Taxonomy" id="1915063"/>
    <lineage>
        <taxon>Bacteria</taxon>
        <taxon>Pseudomonadati</taxon>
        <taxon>Bacteroidota</taxon>
        <taxon>Flavobacteriia</taxon>
        <taxon>Flavobacteriales</taxon>
        <taxon>Flavobacteriaceae</taxon>
        <taxon>Winogradskyella</taxon>
    </lineage>
</organism>
<dbReference type="CDD" id="cd03801">
    <property type="entry name" value="GT4_PimA-like"/>
    <property type="match status" value="1"/>
</dbReference>
<dbReference type="Gene3D" id="3.40.50.2000">
    <property type="entry name" value="Glycogen Phosphorylase B"/>
    <property type="match status" value="2"/>
</dbReference>
<dbReference type="GO" id="GO:0016757">
    <property type="term" value="F:glycosyltransferase activity"/>
    <property type="evidence" value="ECO:0007669"/>
    <property type="project" value="InterPro"/>
</dbReference>
<gene>
    <name evidence="2" type="ORF">CA834_11600</name>
</gene>